<protein>
    <submittedName>
        <fullName evidence="4">HS12B-like protein</fullName>
    </submittedName>
</protein>
<evidence type="ECO:0000256" key="3">
    <source>
        <dbReference type="ARBA" id="ARBA00022840"/>
    </source>
</evidence>
<evidence type="ECO:0000256" key="2">
    <source>
        <dbReference type="ARBA" id="ARBA00022741"/>
    </source>
</evidence>
<proteinExistence type="inferred from homology"/>
<dbReference type="InterPro" id="IPR043129">
    <property type="entry name" value="ATPase_NBD"/>
</dbReference>
<evidence type="ECO:0000313" key="5">
    <source>
        <dbReference type="Proteomes" id="UP001164746"/>
    </source>
</evidence>
<dbReference type="PANTHER" id="PTHR14187">
    <property type="entry name" value="ALPHA KINASE/ELONGATION FACTOR 2 KINASE"/>
    <property type="match status" value="1"/>
</dbReference>
<dbReference type="InterPro" id="IPR013126">
    <property type="entry name" value="Hsp_70_fam"/>
</dbReference>
<organism evidence="4 5">
    <name type="scientific">Mya arenaria</name>
    <name type="common">Soft-shell clam</name>
    <dbReference type="NCBI Taxonomy" id="6604"/>
    <lineage>
        <taxon>Eukaryota</taxon>
        <taxon>Metazoa</taxon>
        <taxon>Spiralia</taxon>
        <taxon>Lophotrochozoa</taxon>
        <taxon>Mollusca</taxon>
        <taxon>Bivalvia</taxon>
        <taxon>Autobranchia</taxon>
        <taxon>Heteroconchia</taxon>
        <taxon>Euheterodonta</taxon>
        <taxon>Imparidentia</taxon>
        <taxon>Neoheterodontei</taxon>
        <taxon>Myida</taxon>
        <taxon>Myoidea</taxon>
        <taxon>Myidae</taxon>
        <taxon>Mya</taxon>
    </lineage>
</organism>
<dbReference type="Gene3D" id="3.90.640.10">
    <property type="entry name" value="Actin, Chain A, domain 4"/>
    <property type="match status" value="1"/>
</dbReference>
<keyword evidence="5" id="KW-1185">Reference proteome</keyword>
<dbReference type="PANTHER" id="PTHR14187:SF5">
    <property type="entry name" value="HEAT SHOCK 70 KDA PROTEIN 12A"/>
    <property type="match status" value="1"/>
</dbReference>
<dbReference type="Gene3D" id="3.30.420.40">
    <property type="match status" value="2"/>
</dbReference>
<sequence length="507" mass="56382">MSETSINEIIIVAIDFGTTFSGYAYSYREEYLRDPLQIYSNRWDGQILPQAPTVLLFNSEKTESYFGFEAEEKYDGLIKRKEHKDWRYFRRFKMDLNREKAEIKEDKLSLAYEPEAAAIYCKHIRLAKLREPGKDATIQPFPPGLKFLVLDLGGGTVDISAHEVQEDGTLKALTEPSGGKWGGTLVDDGFLEIFEGLFGADIMTGLKRDIEQAESKRELDAEIEMKKRTIVGKSNAKANNVISIKLPFALREGTKSAQFESALESGTYELIQGKLLIDNSILLSAFENSVSKIVEHFNILLGKTELERLDAVVMAGGFSDSKVVQEAIKDVLKNYPKVDLIIPENSASAIVHGAVLYGFNPSVISTRKSKYSYGISTSAPFVEELHPLSHGVQRDGSNKCEDIFKVFVKKGEEVIPGQTTATHTFNPSPLTRENQTIEVYKSEEDVPPMLVTECQKVGLVCFTVPNGDFDATTVKVEMKFGGTQMTVSAVVNGPNGSKSVKAFFDWL</sequence>
<dbReference type="SUPFAM" id="SSF53067">
    <property type="entry name" value="Actin-like ATPase domain"/>
    <property type="match status" value="1"/>
</dbReference>
<name>A0ABY7F4A1_MYAAR</name>
<keyword evidence="3" id="KW-0067">ATP-binding</keyword>
<gene>
    <name evidence="4" type="ORF">MAR_004261</name>
</gene>
<comment type="similarity">
    <text evidence="1">Belongs to the heat shock protein 70 family.</text>
</comment>
<reference evidence="4" key="1">
    <citation type="submission" date="2022-11" db="EMBL/GenBank/DDBJ databases">
        <title>Centuries of genome instability and evolution in soft-shell clam transmissible cancer (bioRxiv).</title>
        <authorList>
            <person name="Hart S.F.M."/>
            <person name="Yonemitsu M.A."/>
            <person name="Giersch R.M."/>
            <person name="Beal B.F."/>
            <person name="Arriagada G."/>
            <person name="Davis B.W."/>
            <person name="Ostrander E.A."/>
            <person name="Goff S.P."/>
            <person name="Metzger M.J."/>
        </authorList>
    </citation>
    <scope>NUCLEOTIDE SEQUENCE</scope>
    <source>
        <strain evidence="4">MELC-2E11</strain>
        <tissue evidence="4">Siphon/mantle</tissue>
    </source>
</reference>
<dbReference type="Pfam" id="PF00012">
    <property type="entry name" value="HSP70"/>
    <property type="match status" value="1"/>
</dbReference>
<keyword evidence="2" id="KW-0547">Nucleotide-binding</keyword>
<dbReference type="Proteomes" id="UP001164746">
    <property type="component" value="Chromosome 9"/>
</dbReference>
<evidence type="ECO:0000313" key="4">
    <source>
        <dbReference type="EMBL" id="WAR14156.1"/>
    </source>
</evidence>
<dbReference type="EMBL" id="CP111020">
    <property type="protein sequence ID" value="WAR14156.1"/>
    <property type="molecule type" value="Genomic_DNA"/>
</dbReference>
<accession>A0ABY7F4A1</accession>
<evidence type="ECO:0000256" key="1">
    <source>
        <dbReference type="ARBA" id="ARBA00007381"/>
    </source>
</evidence>